<gene>
    <name evidence="3" type="ORF">FEI13_10720</name>
</gene>
<evidence type="ECO:0000256" key="2">
    <source>
        <dbReference type="SAM" id="Phobius"/>
    </source>
</evidence>
<reference evidence="3 4" key="1">
    <citation type="journal article" date="2007" name="Int. J. Syst. Evol. Microbiol.">
        <title>Halomonas saccharevitans sp. nov., Halomonas arcis sp. nov. and Halomonas subterranea sp. nov., halophilic bacteria isolated from hypersaline environments of China.</title>
        <authorList>
            <person name="Xu X.W."/>
            <person name="Wu Y.H."/>
            <person name="Zhou Z."/>
            <person name="Wang C.S."/>
            <person name="Zhou Y.G."/>
            <person name="Zhang H.B."/>
            <person name="Wang Y."/>
            <person name="Wu M."/>
        </authorList>
    </citation>
    <scope>NUCLEOTIDE SEQUENCE [LARGE SCALE GENOMIC DNA]</scope>
    <source>
        <strain evidence="3 4">TBZ3</strain>
    </source>
</reference>
<proteinExistence type="predicted"/>
<evidence type="ECO:0000313" key="3">
    <source>
        <dbReference type="EMBL" id="TLF49656.1"/>
    </source>
</evidence>
<feature type="compositionally biased region" description="Low complexity" evidence="1">
    <location>
        <begin position="161"/>
        <end position="178"/>
    </location>
</feature>
<dbReference type="Pfam" id="PF06295">
    <property type="entry name" value="ZapG-like"/>
    <property type="match status" value="1"/>
</dbReference>
<evidence type="ECO:0000256" key="1">
    <source>
        <dbReference type="SAM" id="MobiDB-lite"/>
    </source>
</evidence>
<dbReference type="Proteomes" id="UP000306973">
    <property type="component" value="Unassembled WGS sequence"/>
</dbReference>
<dbReference type="EMBL" id="VBUI01000015">
    <property type="protein sequence ID" value="TLF49656.1"/>
    <property type="molecule type" value="Genomic_DNA"/>
</dbReference>
<accession>A0A5R8MG10</accession>
<keyword evidence="2" id="KW-1133">Transmembrane helix</keyword>
<dbReference type="AlphaFoldDB" id="A0A5R8MG10"/>
<comment type="caution">
    <text evidence="3">The sequence shown here is derived from an EMBL/GenBank/DDBJ whole genome shotgun (WGS) entry which is preliminary data.</text>
</comment>
<keyword evidence="2" id="KW-0812">Transmembrane</keyword>
<name>A0A5R8MG10_9GAMM</name>
<evidence type="ECO:0000313" key="4">
    <source>
        <dbReference type="Proteomes" id="UP000306973"/>
    </source>
</evidence>
<keyword evidence="2" id="KW-0472">Membrane</keyword>
<dbReference type="InterPro" id="IPR009386">
    <property type="entry name" value="ZapG-like"/>
</dbReference>
<sequence length="209" mass="22001">MACPRALASALYASRRSLACASSRIDPAHGLASIMESPARSGLTTALAAGTPQGHCSRETYNVDETNISWLLAAACLLAGIGIGALGYHLLNASAGNTQRLRQRLAERERALAELKDGLGDSLERIGQLAESLRRECQNLEQEAATASTTLGAPSLRRQAMDAATPAPAEEADAPAVPRDYADGNRGTLSEDFGLKQSEEGATPQPPRY</sequence>
<protein>
    <submittedName>
        <fullName evidence="3">DUF1043 family protein</fullName>
    </submittedName>
</protein>
<feature type="transmembrane region" description="Helical" evidence="2">
    <location>
        <begin position="68"/>
        <end position="91"/>
    </location>
</feature>
<organism evidence="3 4">
    <name type="scientific">Halomonas urmiana</name>
    <dbReference type="NCBI Taxonomy" id="490901"/>
    <lineage>
        <taxon>Bacteria</taxon>
        <taxon>Pseudomonadati</taxon>
        <taxon>Pseudomonadota</taxon>
        <taxon>Gammaproteobacteria</taxon>
        <taxon>Oceanospirillales</taxon>
        <taxon>Halomonadaceae</taxon>
        <taxon>Halomonas</taxon>
    </lineage>
</organism>
<keyword evidence="4" id="KW-1185">Reference proteome</keyword>
<feature type="region of interest" description="Disordered" evidence="1">
    <location>
        <begin position="144"/>
        <end position="209"/>
    </location>
</feature>